<evidence type="ECO:0000256" key="2">
    <source>
        <dbReference type="ARBA" id="ARBA00022679"/>
    </source>
</evidence>
<keyword evidence="4 10" id="KW-0833">Ubl conjugation pathway</keyword>
<accession>A0A8X6U6K9</accession>
<reference evidence="13" key="1">
    <citation type="submission" date="2020-08" db="EMBL/GenBank/DDBJ databases">
        <title>Multicomponent nature underlies the extraordinary mechanical properties of spider dragline silk.</title>
        <authorList>
            <person name="Kono N."/>
            <person name="Nakamura H."/>
            <person name="Mori M."/>
            <person name="Yoshida Y."/>
            <person name="Ohtoshi R."/>
            <person name="Malay A.D."/>
            <person name="Moran D.A.P."/>
            <person name="Tomita M."/>
            <person name="Numata K."/>
            <person name="Arakawa K."/>
        </authorList>
    </citation>
    <scope>NUCLEOTIDE SEQUENCE</scope>
</reference>
<comment type="pathway">
    <text evidence="1">Protein modification; protein neddylation.</text>
</comment>
<evidence type="ECO:0000256" key="9">
    <source>
        <dbReference type="PROSITE-ProRule" id="PRU10133"/>
    </source>
</evidence>
<dbReference type="SMART" id="SM00212">
    <property type="entry name" value="UBCc"/>
    <property type="match status" value="1"/>
</dbReference>
<protein>
    <recommendedName>
        <fullName evidence="7">E2 NEDD8-conjugating enzyme</fullName>
        <ecNumber evidence="7">2.3.2.34</ecNumber>
    </recommendedName>
    <alternativeName>
        <fullName evidence="8">NEDD8 carrier protein</fullName>
    </alternativeName>
</protein>
<feature type="domain" description="UBC core" evidence="12">
    <location>
        <begin position="28"/>
        <end position="172"/>
    </location>
</feature>
<evidence type="ECO:0000256" key="10">
    <source>
        <dbReference type="RuleBase" id="RU362109"/>
    </source>
</evidence>
<feature type="compositionally biased region" description="Basic residues" evidence="11">
    <location>
        <begin position="1"/>
        <end position="11"/>
    </location>
</feature>
<evidence type="ECO:0000256" key="7">
    <source>
        <dbReference type="ARBA" id="ARBA00044047"/>
    </source>
</evidence>
<dbReference type="GO" id="GO:0005524">
    <property type="term" value="F:ATP binding"/>
    <property type="evidence" value="ECO:0007669"/>
    <property type="project" value="UniProtKB-UniRule"/>
</dbReference>
<feature type="compositionally biased region" description="Polar residues" evidence="11">
    <location>
        <begin position="18"/>
        <end position="28"/>
    </location>
</feature>
<dbReference type="FunFam" id="3.10.110.10:FF:000239">
    <property type="entry name" value="NEDD8-conjugating enzyme Ubc12"/>
    <property type="match status" value="1"/>
</dbReference>
<evidence type="ECO:0000259" key="12">
    <source>
        <dbReference type="PROSITE" id="PS50127"/>
    </source>
</evidence>
<dbReference type="AlphaFoldDB" id="A0A8X6U6K9"/>
<dbReference type="PROSITE" id="PS50127">
    <property type="entry name" value="UBC_2"/>
    <property type="match status" value="1"/>
</dbReference>
<feature type="active site" description="Glycyl thioester intermediate" evidence="9">
    <location>
        <position position="110"/>
    </location>
</feature>
<dbReference type="InterPro" id="IPR000608">
    <property type="entry name" value="UBC"/>
</dbReference>
<dbReference type="InterPro" id="IPR016135">
    <property type="entry name" value="UBQ-conjugating_enzyme/RWD"/>
</dbReference>
<dbReference type="OrthoDB" id="10249039at2759"/>
<dbReference type="EC" id="2.3.2.34" evidence="7"/>
<dbReference type="SUPFAM" id="SSF54495">
    <property type="entry name" value="UBC-like"/>
    <property type="match status" value="1"/>
</dbReference>
<keyword evidence="5 10" id="KW-0067">ATP-binding</keyword>
<dbReference type="EMBL" id="BMAW01075419">
    <property type="protein sequence ID" value="GFT96876.1"/>
    <property type="molecule type" value="Genomic_DNA"/>
</dbReference>
<evidence type="ECO:0000256" key="6">
    <source>
        <dbReference type="ARBA" id="ARBA00043698"/>
    </source>
</evidence>
<dbReference type="InterPro" id="IPR023313">
    <property type="entry name" value="UBQ-conjugating_AS"/>
</dbReference>
<comment type="similarity">
    <text evidence="10">Belongs to the ubiquitin-conjugating enzyme family.</text>
</comment>
<sequence>MLRLKQIKKQAKKDDGRNPNSSKRTSSAALMRITKDINELKLPKTCRIDFPESDNLFNFKLTITPDEGFYKNGEFVFDFKVSNNYPYEPPKVKCETEIYHPNIDLEGNICLNILREDWKPVLSIDSVVYGLQYLLLEPNPHDPLNKSAAEILKSDKTSFAKNVNKVMTKEISVASVSTYYSYYI</sequence>
<keyword evidence="14" id="KW-1185">Reference proteome</keyword>
<dbReference type="PROSITE" id="PS00183">
    <property type="entry name" value="UBC_1"/>
    <property type="match status" value="1"/>
</dbReference>
<evidence type="ECO:0000256" key="1">
    <source>
        <dbReference type="ARBA" id="ARBA00005032"/>
    </source>
</evidence>
<feature type="region of interest" description="Disordered" evidence="11">
    <location>
        <begin position="1"/>
        <end position="28"/>
    </location>
</feature>
<evidence type="ECO:0000256" key="3">
    <source>
        <dbReference type="ARBA" id="ARBA00022741"/>
    </source>
</evidence>
<comment type="catalytic activity">
    <reaction evidence="6">
        <text>[E1 NEDD8-activating enzyme]-S-[NEDD8 protein]-yl-L-cysteine + [E2 NEDD8-conjugating enzyme]-L-cysteine = [E1 NEDD8-activating enzyme]-L-cysteine + [E2 NEDD8-conjugating enzyme]-S-[NEDD8-protein]-yl-L-cysteine.</text>
        <dbReference type="EC" id="2.3.2.34"/>
    </reaction>
</comment>
<evidence type="ECO:0000313" key="14">
    <source>
        <dbReference type="Proteomes" id="UP000887013"/>
    </source>
</evidence>
<keyword evidence="2" id="KW-0808">Transferase</keyword>
<gene>
    <name evidence="13" type="primary">UbcE2M</name>
    <name evidence="13" type="ORF">NPIL_169091</name>
</gene>
<evidence type="ECO:0000256" key="5">
    <source>
        <dbReference type="ARBA" id="ARBA00022840"/>
    </source>
</evidence>
<proteinExistence type="inferred from homology"/>
<evidence type="ECO:0000256" key="4">
    <source>
        <dbReference type="ARBA" id="ARBA00022786"/>
    </source>
</evidence>
<dbReference type="Pfam" id="PF00179">
    <property type="entry name" value="UQ_con"/>
    <property type="match status" value="1"/>
</dbReference>
<dbReference type="Proteomes" id="UP000887013">
    <property type="component" value="Unassembled WGS sequence"/>
</dbReference>
<dbReference type="GO" id="GO:0061654">
    <property type="term" value="F:NEDD8 conjugating enzyme activity"/>
    <property type="evidence" value="ECO:0007669"/>
    <property type="project" value="UniProtKB-EC"/>
</dbReference>
<comment type="caution">
    <text evidence="13">The sequence shown here is derived from an EMBL/GenBank/DDBJ whole genome shotgun (WGS) entry which is preliminary data.</text>
</comment>
<evidence type="ECO:0000313" key="13">
    <source>
        <dbReference type="EMBL" id="GFT96876.1"/>
    </source>
</evidence>
<dbReference type="Gene3D" id="3.10.110.10">
    <property type="entry name" value="Ubiquitin Conjugating Enzyme"/>
    <property type="match status" value="1"/>
</dbReference>
<dbReference type="CDD" id="cd23794">
    <property type="entry name" value="UBCc_UBE2F_UBE2M"/>
    <property type="match status" value="1"/>
</dbReference>
<evidence type="ECO:0000256" key="11">
    <source>
        <dbReference type="SAM" id="MobiDB-lite"/>
    </source>
</evidence>
<dbReference type="PANTHER" id="PTHR24067">
    <property type="entry name" value="UBIQUITIN-CONJUGATING ENZYME E2"/>
    <property type="match status" value="1"/>
</dbReference>
<name>A0A8X6U6K9_NEPPI</name>
<keyword evidence="3 10" id="KW-0547">Nucleotide-binding</keyword>
<organism evidence="13 14">
    <name type="scientific">Nephila pilipes</name>
    <name type="common">Giant wood spider</name>
    <name type="synonym">Nephila maculata</name>
    <dbReference type="NCBI Taxonomy" id="299642"/>
    <lineage>
        <taxon>Eukaryota</taxon>
        <taxon>Metazoa</taxon>
        <taxon>Ecdysozoa</taxon>
        <taxon>Arthropoda</taxon>
        <taxon>Chelicerata</taxon>
        <taxon>Arachnida</taxon>
        <taxon>Araneae</taxon>
        <taxon>Araneomorphae</taxon>
        <taxon>Entelegynae</taxon>
        <taxon>Araneoidea</taxon>
        <taxon>Nephilidae</taxon>
        <taxon>Nephila</taxon>
    </lineage>
</organism>
<dbReference type="InterPro" id="IPR050113">
    <property type="entry name" value="Ub_conjugating_enzyme"/>
</dbReference>
<evidence type="ECO:0000256" key="8">
    <source>
        <dbReference type="ARBA" id="ARBA00079113"/>
    </source>
</evidence>